<dbReference type="InterPro" id="IPR025591">
    <property type="entry name" value="RloB"/>
</dbReference>
<name>A0A1V1PFQ3_9BACT</name>
<organism evidence="1 2">
    <name type="scientific">Candidatus Magnetoglobus multicellularis str. Araruama</name>
    <dbReference type="NCBI Taxonomy" id="890399"/>
    <lineage>
        <taxon>Bacteria</taxon>
        <taxon>Pseudomonadati</taxon>
        <taxon>Thermodesulfobacteriota</taxon>
        <taxon>Desulfobacteria</taxon>
        <taxon>Desulfobacterales</taxon>
        <taxon>Desulfobacteraceae</taxon>
        <taxon>Candidatus Magnetoglobus</taxon>
    </lineage>
</organism>
<protein>
    <recommendedName>
        <fullName evidence="3">RloB domain-containing protein</fullName>
    </recommendedName>
</protein>
<dbReference type="Proteomes" id="UP000189670">
    <property type="component" value="Unassembled WGS sequence"/>
</dbReference>
<comment type="caution">
    <text evidence="1">The sequence shown here is derived from an EMBL/GenBank/DDBJ whole genome shotgun (WGS) entry which is preliminary data.</text>
</comment>
<gene>
    <name evidence="1" type="ORF">OMM_00806</name>
</gene>
<evidence type="ECO:0000313" key="1">
    <source>
        <dbReference type="EMBL" id="ETR73630.1"/>
    </source>
</evidence>
<evidence type="ECO:0008006" key="3">
    <source>
        <dbReference type="Google" id="ProtNLM"/>
    </source>
</evidence>
<dbReference type="AlphaFoldDB" id="A0A1V1PFQ3"/>
<evidence type="ECO:0000313" key="2">
    <source>
        <dbReference type="Proteomes" id="UP000189670"/>
    </source>
</evidence>
<dbReference type="EMBL" id="ATBP01000047">
    <property type="protein sequence ID" value="ETR73630.1"/>
    <property type="molecule type" value="Genomic_DNA"/>
</dbReference>
<sequence>MARKKAIKRKSKQVYLFIVEGCTETNYLKLLKRLYKKNADINNCKGGSARSVMKEAEKLIKKNGDYYTGYIVWFDADTFISSQDHNLKMSLESKNNVTIFISKPCIENWLLSHFASKMPFNRKCADCVKQLLIFIPNYDKNDCRMLNRYFDRKRIEDAIINYPDTGQIPYKYFL</sequence>
<proteinExistence type="predicted"/>
<dbReference type="Pfam" id="PF13707">
    <property type="entry name" value="RloB"/>
    <property type="match status" value="1"/>
</dbReference>
<accession>A0A1V1PFQ3</accession>
<reference evidence="2" key="1">
    <citation type="submission" date="2012-11" db="EMBL/GenBank/DDBJ databases">
        <authorList>
            <person name="Lucero-Rivera Y.E."/>
            <person name="Tovar-Ramirez D."/>
        </authorList>
    </citation>
    <scope>NUCLEOTIDE SEQUENCE [LARGE SCALE GENOMIC DNA]</scope>
    <source>
        <strain evidence="2">Araruama</strain>
    </source>
</reference>